<keyword evidence="7" id="KW-1185">Reference proteome</keyword>
<dbReference type="SUPFAM" id="SSF53649">
    <property type="entry name" value="Alkaline phosphatase-like"/>
    <property type="match status" value="1"/>
</dbReference>
<reference evidence="6 7" key="1">
    <citation type="submission" date="2019-02" db="EMBL/GenBank/DDBJ databases">
        <title>Deep-cultivation of Planctomycetes and their phenomic and genomic characterization uncovers novel biology.</title>
        <authorList>
            <person name="Wiegand S."/>
            <person name="Jogler M."/>
            <person name="Boedeker C."/>
            <person name="Pinto D."/>
            <person name="Vollmers J."/>
            <person name="Rivas-Marin E."/>
            <person name="Kohn T."/>
            <person name="Peeters S.H."/>
            <person name="Heuer A."/>
            <person name="Rast P."/>
            <person name="Oberbeckmann S."/>
            <person name="Bunk B."/>
            <person name="Jeske O."/>
            <person name="Meyerdierks A."/>
            <person name="Storesund J.E."/>
            <person name="Kallscheuer N."/>
            <person name="Luecker S."/>
            <person name="Lage O.M."/>
            <person name="Pohl T."/>
            <person name="Merkel B.J."/>
            <person name="Hornburger P."/>
            <person name="Mueller R.-W."/>
            <person name="Bruemmer F."/>
            <person name="Labrenz M."/>
            <person name="Spormann A.M."/>
            <person name="Op Den Camp H."/>
            <person name="Overmann J."/>
            <person name="Amann R."/>
            <person name="Jetten M.S.M."/>
            <person name="Mascher T."/>
            <person name="Medema M.H."/>
            <person name="Devos D.P."/>
            <person name="Kaster A.-K."/>
            <person name="Ovreas L."/>
            <person name="Rohde M."/>
            <person name="Galperin M.Y."/>
            <person name="Jogler C."/>
        </authorList>
    </citation>
    <scope>NUCLEOTIDE SEQUENCE [LARGE SCALE GENOMIC DNA]</scope>
    <source>
        <strain evidence="6 7">CA54</strain>
    </source>
</reference>
<dbReference type="Gene3D" id="3.40.720.10">
    <property type="entry name" value="Alkaline Phosphatase, subunit A"/>
    <property type="match status" value="1"/>
</dbReference>
<dbReference type="Proteomes" id="UP000320735">
    <property type="component" value="Unassembled WGS sequence"/>
</dbReference>
<dbReference type="EMBL" id="SJPP01000001">
    <property type="protein sequence ID" value="TWU11457.1"/>
    <property type="molecule type" value="Genomic_DNA"/>
</dbReference>
<organism evidence="6 7">
    <name type="scientific">Symmachiella macrocystis</name>
    <dbReference type="NCBI Taxonomy" id="2527985"/>
    <lineage>
        <taxon>Bacteria</taxon>
        <taxon>Pseudomonadati</taxon>
        <taxon>Planctomycetota</taxon>
        <taxon>Planctomycetia</taxon>
        <taxon>Planctomycetales</taxon>
        <taxon>Planctomycetaceae</taxon>
        <taxon>Symmachiella</taxon>
    </lineage>
</organism>
<dbReference type="InterPro" id="IPR017850">
    <property type="entry name" value="Alkaline_phosphatase_core_sf"/>
</dbReference>
<evidence type="ECO:0000256" key="3">
    <source>
        <dbReference type="ARBA" id="ARBA00022801"/>
    </source>
</evidence>
<dbReference type="PROSITE" id="PS00523">
    <property type="entry name" value="SULFATASE_1"/>
    <property type="match status" value="1"/>
</dbReference>
<dbReference type="GO" id="GO:0046872">
    <property type="term" value="F:metal ion binding"/>
    <property type="evidence" value="ECO:0007669"/>
    <property type="project" value="UniProtKB-KW"/>
</dbReference>
<evidence type="ECO:0000256" key="2">
    <source>
        <dbReference type="ARBA" id="ARBA00022723"/>
    </source>
</evidence>
<comment type="similarity">
    <text evidence="1">Belongs to the sulfatase family.</text>
</comment>
<proteinExistence type="inferred from homology"/>
<feature type="modified residue" description="3-oxoalanine (Ser)" evidence="4">
    <location>
        <position position="98"/>
    </location>
</feature>
<keyword evidence="2" id="KW-0479">Metal-binding</keyword>
<evidence type="ECO:0000313" key="7">
    <source>
        <dbReference type="Proteomes" id="UP000320735"/>
    </source>
</evidence>
<comment type="PTM">
    <text evidence="4">The conversion to 3-oxoalanine (also known as C-formylglycine, FGly), of a serine or cysteine residue in prokaryotes and of a cysteine residue in eukaryotes, is critical for catalytic activity.</text>
</comment>
<evidence type="ECO:0000259" key="5">
    <source>
        <dbReference type="Pfam" id="PF00884"/>
    </source>
</evidence>
<dbReference type="InterPro" id="IPR024607">
    <property type="entry name" value="Sulfatase_CS"/>
</dbReference>
<sequence>MNTRGLSLPLESSLVSYQLEMLRQAALASLECHTTLNKWDGALVQNTPTRNILWICADDFSCEACQPYGNRIAQTPHINRLATESVRFDRAYCTAPLSTPSRQSFLTGKFPWSIGVTLSPTPLPDYELTIADRLRRHGYHTAAFGKTHYYADLKHRFDKAIDHRDHAEWLETHGESSLPPSTPNGKVLPDWRPFFDPAAVWLNSMVWPYAASDEQMYGTYVAQSAVEFLSKPPVEPFFAYVAFHETHSPFHFPVNFEYRCKPECVEPPEPRVEHSKIPEIFESLTWKEKQGIIASYHTCASYMDKNIGLILDALRKYKLVENTLVIFTSDHGYLLGQRGRFEKHCCYEPAVRVPFLLRVPGDTAGGAACDKLVSLVDIVPTLLDFCDIQIPRELPGRSLWPLVIGETSDWRRELISHYAYNEEACLVEEQWKLVYGTGACYWDDGYQLRNPVFGPKFELYDLKNDPDEVINLAETSKEQQRAMRMLESLEEAILKTHINQNAIASRGGSLFERLNACLAPPEILL</sequence>
<comment type="caution">
    <text evidence="6">The sequence shown here is derived from an EMBL/GenBank/DDBJ whole genome shotgun (WGS) entry which is preliminary data.</text>
</comment>
<accession>A0A5C6BID5</accession>
<protein>
    <submittedName>
        <fullName evidence="6">Arylsulfatase</fullName>
        <ecNumber evidence="6">3.1.6.1</ecNumber>
    </submittedName>
</protein>
<keyword evidence="3 6" id="KW-0378">Hydrolase</keyword>
<dbReference type="EC" id="3.1.6.1" evidence="6"/>
<dbReference type="GO" id="GO:0005737">
    <property type="term" value="C:cytoplasm"/>
    <property type="evidence" value="ECO:0007669"/>
    <property type="project" value="TreeGrafter"/>
</dbReference>
<name>A0A5C6BID5_9PLAN</name>
<dbReference type="PANTHER" id="PTHR45953:SF1">
    <property type="entry name" value="IDURONATE 2-SULFATASE"/>
    <property type="match status" value="1"/>
</dbReference>
<evidence type="ECO:0000256" key="1">
    <source>
        <dbReference type="ARBA" id="ARBA00008779"/>
    </source>
</evidence>
<dbReference type="InterPro" id="IPR000917">
    <property type="entry name" value="Sulfatase_N"/>
</dbReference>
<evidence type="ECO:0000256" key="4">
    <source>
        <dbReference type="PIRSR" id="PIRSR600917-52"/>
    </source>
</evidence>
<dbReference type="PANTHER" id="PTHR45953">
    <property type="entry name" value="IDURONATE 2-SULFATASE"/>
    <property type="match status" value="1"/>
</dbReference>
<evidence type="ECO:0000313" key="6">
    <source>
        <dbReference type="EMBL" id="TWU11457.1"/>
    </source>
</evidence>
<feature type="domain" description="Sulfatase N-terminal" evidence="5">
    <location>
        <begin position="50"/>
        <end position="386"/>
    </location>
</feature>
<dbReference type="GO" id="GO:0004065">
    <property type="term" value="F:arylsulfatase activity"/>
    <property type="evidence" value="ECO:0007669"/>
    <property type="project" value="UniProtKB-EC"/>
</dbReference>
<dbReference type="AlphaFoldDB" id="A0A5C6BID5"/>
<gene>
    <name evidence="6" type="ORF">CA54_02640</name>
</gene>
<dbReference type="Pfam" id="PF00884">
    <property type="entry name" value="Sulfatase"/>
    <property type="match status" value="1"/>
</dbReference>